<evidence type="ECO:0000256" key="3">
    <source>
        <dbReference type="ARBA" id="ARBA00022485"/>
    </source>
</evidence>
<keyword evidence="4" id="KW-0479">Metal-binding</keyword>
<keyword evidence="7" id="KW-0411">Iron-sulfur</keyword>
<dbReference type="STRING" id="1499967.U27_02398"/>
<evidence type="ECO:0000256" key="7">
    <source>
        <dbReference type="ARBA" id="ARBA00023014"/>
    </source>
</evidence>
<evidence type="ECO:0000259" key="9">
    <source>
        <dbReference type="SMART" id="SM00790"/>
    </source>
</evidence>
<evidence type="ECO:0000256" key="5">
    <source>
        <dbReference type="ARBA" id="ARBA00023002"/>
    </source>
</evidence>
<keyword evidence="6" id="KW-0408">Iron</keyword>
<accession>A0A0S6WAM9</accession>
<dbReference type="EMBL" id="DF820463">
    <property type="protein sequence ID" value="GAK55564.1"/>
    <property type="molecule type" value="Genomic_DNA"/>
</dbReference>
<evidence type="ECO:0000256" key="6">
    <source>
        <dbReference type="ARBA" id="ARBA00023004"/>
    </source>
</evidence>
<dbReference type="Pfam" id="PF02730">
    <property type="entry name" value="AFOR_N"/>
    <property type="match status" value="1"/>
</dbReference>
<dbReference type="GO" id="GO:0016625">
    <property type="term" value="F:oxidoreductase activity, acting on the aldehyde or oxo group of donors, iron-sulfur protein as acceptor"/>
    <property type="evidence" value="ECO:0007669"/>
    <property type="project" value="InterPro"/>
</dbReference>
<dbReference type="Gene3D" id="1.10.599.10">
    <property type="entry name" value="Aldehyde Ferredoxin Oxidoreductase Protein, subunit A, domain 3"/>
    <property type="match status" value="1"/>
</dbReference>
<evidence type="ECO:0000313" key="11">
    <source>
        <dbReference type="Proteomes" id="UP000030661"/>
    </source>
</evidence>
<dbReference type="InterPro" id="IPR013985">
    <property type="entry name" value="Ald_Fedxn_OxRdtase_dom3"/>
</dbReference>
<comment type="similarity">
    <text evidence="2">Belongs to the AOR/FOR family.</text>
</comment>
<comment type="cofactor">
    <cofactor evidence="1">
        <name>[4Fe-4S] cluster</name>
        <dbReference type="ChEBI" id="CHEBI:49883"/>
    </cofactor>
</comment>
<evidence type="ECO:0000256" key="2">
    <source>
        <dbReference type="ARBA" id="ARBA00011032"/>
    </source>
</evidence>
<dbReference type="GO" id="GO:0046872">
    <property type="term" value="F:metal ion binding"/>
    <property type="evidence" value="ECO:0007669"/>
    <property type="project" value="UniProtKB-KW"/>
</dbReference>
<dbReference type="Pfam" id="PF01314">
    <property type="entry name" value="AFOR_C"/>
    <property type="match status" value="1"/>
</dbReference>
<dbReference type="Proteomes" id="UP000030661">
    <property type="component" value="Unassembled WGS sequence"/>
</dbReference>
<sequence>MYGYIGTILFVNLTTGDIRREAFDEAFVRKFLGGNGFAAKIIYDTVAAEVDPFSEDNAVVFALGPFTGSPVWGSRGHVASISPQTGYFADSNFGGDFAAMLKKSGFDAVAITGKAASPVYLLLDDGEAVLKDASALWGKPVGESHRLCVELEGEGVESAVIGPAGENQVLFANIMCSGKRISAAGRGGIGAVLGSKNCKAVVVKGSKTVEVADSKALAACLKDRFPILRDNTKAMTNLGTPVLVNLINDMGKLATRNNTREVFEHAHDISGETIREHYTEKNVACLRCPVACGKLVRVHSGEFAGQAVKMPEYETIYAFGSMLENRDLTSIFNANTMCDDMGLDTISMGVTLAFTAECLEKGIVTADELGANLAFGDGANIPELVRLTALKQGAGALFALGSERLAERWGQDSRKYLYSVQGLEIAGHSARGIRSMGLAYATSTRGGSHHDARPNYIEPNGDPGFEGQAVYCVNSQHYTAFGDSLVVCRFISERGLGSPFDESIQEIVRAVTGWEMDLSEIRAIGERIYNLERLINVRRGRDRSKDTLPYRVTHEPINAGPSQGRYCPPEVFEQLLDEYYQLRGWDAQGIPTAQKLQELGL</sequence>
<dbReference type="Gene3D" id="1.10.569.10">
    <property type="entry name" value="Aldehyde Ferredoxin Oxidoreductase Protein, subunit A, domain 2"/>
    <property type="match status" value="1"/>
</dbReference>
<dbReference type="InterPro" id="IPR036503">
    <property type="entry name" value="Ald_Fedxn_OxRdtase_N_sf"/>
</dbReference>
<dbReference type="eggNOG" id="COG2414">
    <property type="taxonomic scope" value="Bacteria"/>
</dbReference>
<dbReference type="InterPro" id="IPR013984">
    <property type="entry name" value="Ald_Fedxn_OxRdtase_dom2"/>
</dbReference>
<name>A0A0S6WAM9_VECG1</name>
<dbReference type="GO" id="GO:0009055">
    <property type="term" value="F:electron transfer activity"/>
    <property type="evidence" value="ECO:0007669"/>
    <property type="project" value="InterPro"/>
</dbReference>
<evidence type="ECO:0000313" key="10">
    <source>
        <dbReference type="EMBL" id="GAK55564.1"/>
    </source>
</evidence>
<gene>
    <name evidence="10" type="ORF">U27_02398</name>
</gene>
<dbReference type="GO" id="GO:0051539">
    <property type="term" value="F:4 iron, 4 sulfur cluster binding"/>
    <property type="evidence" value="ECO:0007669"/>
    <property type="project" value="UniProtKB-KW"/>
</dbReference>
<dbReference type="SUPFAM" id="SSF56228">
    <property type="entry name" value="Aldehyde ferredoxin oxidoreductase, N-terminal domain"/>
    <property type="match status" value="1"/>
</dbReference>
<keyword evidence="5" id="KW-0560">Oxidoreductase</keyword>
<dbReference type="PANTHER" id="PTHR30038:SF0">
    <property type="entry name" value="TUNGSTEN-CONTAINING ALDEHYDE FERREDOXIN OXIDOREDUCTASE"/>
    <property type="match status" value="1"/>
</dbReference>
<dbReference type="InterPro" id="IPR051919">
    <property type="entry name" value="W-dependent_AOR"/>
</dbReference>
<dbReference type="AlphaFoldDB" id="A0A0S6WAM9"/>
<dbReference type="SUPFAM" id="SSF48310">
    <property type="entry name" value="Aldehyde ferredoxin oxidoreductase, C-terminal domains"/>
    <property type="match status" value="1"/>
</dbReference>
<evidence type="ECO:0000256" key="8">
    <source>
        <dbReference type="ARBA" id="ARBA00049934"/>
    </source>
</evidence>
<comment type="cofactor">
    <cofactor evidence="8">
        <name>tungstopterin</name>
        <dbReference type="ChEBI" id="CHEBI:30402"/>
    </cofactor>
</comment>
<dbReference type="HOGENOM" id="CLU_020364_1_0_0"/>
<feature type="domain" description="Aldehyde ferredoxin oxidoreductase N-terminal" evidence="9">
    <location>
        <begin position="4"/>
        <end position="207"/>
    </location>
</feature>
<reference evidence="10" key="1">
    <citation type="journal article" date="2015" name="PeerJ">
        <title>First genomic representation of candidate bacterial phylum KSB3 points to enhanced environmental sensing as a trigger of wastewater bulking.</title>
        <authorList>
            <person name="Sekiguchi Y."/>
            <person name="Ohashi A."/>
            <person name="Parks D.H."/>
            <person name="Yamauchi T."/>
            <person name="Tyson G.W."/>
            <person name="Hugenholtz P."/>
        </authorList>
    </citation>
    <scope>NUCLEOTIDE SEQUENCE [LARGE SCALE GENOMIC DNA]</scope>
</reference>
<dbReference type="Gene3D" id="3.60.9.10">
    <property type="entry name" value="Aldehyde ferredoxin oxidoreductase, N-terminal domain"/>
    <property type="match status" value="1"/>
</dbReference>
<dbReference type="PANTHER" id="PTHR30038">
    <property type="entry name" value="ALDEHYDE FERREDOXIN OXIDOREDUCTASE"/>
    <property type="match status" value="1"/>
</dbReference>
<keyword evidence="3" id="KW-0004">4Fe-4S</keyword>
<evidence type="ECO:0000256" key="1">
    <source>
        <dbReference type="ARBA" id="ARBA00001966"/>
    </source>
</evidence>
<dbReference type="InterPro" id="IPR036021">
    <property type="entry name" value="Tungsten_al_ferr_oxy-like_C"/>
</dbReference>
<dbReference type="InterPro" id="IPR001203">
    <property type="entry name" value="OxRdtase_Ald_Fedxn_C"/>
</dbReference>
<keyword evidence="11" id="KW-1185">Reference proteome</keyword>
<proteinExistence type="inferred from homology"/>
<dbReference type="InterPro" id="IPR013983">
    <property type="entry name" value="Ald_Fedxn_OxRdtase_N"/>
</dbReference>
<organism evidence="10">
    <name type="scientific">Vecturithrix granuli</name>
    <dbReference type="NCBI Taxonomy" id="1499967"/>
    <lineage>
        <taxon>Bacteria</taxon>
        <taxon>Candidatus Moduliflexota</taxon>
        <taxon>Candidatus Vecturitrichia</taxon>
        <taxon>Candidatus Vecturitrichales</taxon>
        <taxon>Candidatus Vecturitrichaceae</taxon>
        <taxon>Candidatus Vecturithrix</taxon>
    </lineage>
</organism>
<evidence type="ECO:0000256" key="4">
    <source>
        <dbReference type="ARBA" id="ARBA00022723"/>
    </source>
</evidence>
<dbReference type="SMART" id="SM00790">
    <property type="entry name" value="AFOR_N"/>
    <property type="match status" value="1"/>
</dbReference>
<protein>
    <submittedName>
        <fullName evidence="10">Aldehyde ferredoxin oxidoreductase</fullName>
    </submittedName>
</protein>